<keyword evidence="5 10" id="KW-0460">Magnesium</keyword>
<gene>
    <name evidence="10" type="primary">acpS</name>
    <name evidence="12" type="ORF">A2140_07045</name>
</gene>
<dbReference type="FunFam" id="3.90.470.20:FF:000001">
    <property type="entry name" value="Holo-[acyl-carrier-protein] synthase"/>
    <property type="match status" value="1"/>
</dbReference>
<evidence type="ECO:0000256" key="8">
    <source>
        <dbReference type="ARBA" id="ARBA00050875"/>
    </source>
</evidence>
<keyword evidence="2 10" id="KW-0808">Transferase</keyword>
<name>A0A1F6T4Q3_9PROT</name>
<keyword evidence="7 10" id="KW-0275">Fatty acid biosynthesis</keyword>
<evidence type="ECO:0000256" key="6">
    <source>
        <dbReference type="ARBA" id="ARBA00023098"/>
    </source>
</evidence>
<keyword evidence="3 10" id="KW-0479">Metal-binding</keyword>
<comment type="catalytic activity">
    <reaction evidence="8 10">
        <text>apo-[ACP] + CoA = holo-[ACP] + adenosine 3',5'-bisphosphate + H(+)</text>
        <dbReference type="Rhea" id="RHEA:12068"/>
        <dbReference type="Rhea" id="RHEA-COMP:9685"/>
        <dbReference type="Rhea" id="RHEA-COMP:9690"/>
        <dbReference type="ChEBI" id="CHEBI:15378"/>
        <dbReference type="ChEBI" id="CHEBI:29999"/>
        <dbReference type="ChEBI" id="CHEBI:57287"/>
        <dbReference type="ChEBI" id="CHEBI:58343"/>
        <dbReference type="ChEBI" id="CHEBI:64479"/>
        <dbReference type="EC" id="2.7.8.7"/>
    </reaction>
</comment>
<keyword evidence="1 10" id="KW-0444">Lipid biosynthesis</keyword>
<evidence type="ECO:0000256" key="7">
    <source>
        <dbReference type="ARBA" id="ARBA00023160"/>
    </source>
</evidence>
<dbReference type="InterPro" id="IPR037143">
    <property type="entry name" value="4-PPantetheinyl_Trfase_dom_sf"/>
</dbReference>
<comment type="function">
    <text evidence="9">Transfers the 4'-phosphopantetheine moiety from coenzyme A to the 'Ser-36' of acyl-carrier-protein.</text>
</comment>
<comment type="similarity">
    <text evidence="10">Belongs to the P-Pant transferase superfamily. AcpS family.</text>
</comment>
<dbReference type="HAMAP" id="MF_00101">
    <property type="entry name" value="AcpS"/>
    <property type="match status" value="1"/>
</dbReference>
<dbReference type="InterPro" id="IPR008278">
    <property type="entry name" value="4-PPantetheinyl_Trfase_dom"/>
</dbReference>
<reference evidence="12 13" key="1">
    <citation type="journal article" date="2016" name="Nat. Commun.">
        <title>Thousands of microbial genomes shed light on interconnected biogeochemical processes in an aquifer system.</title>
        <authorList>
            <person name="Anantharaman K."/>
            <person name="Brown C.T."/>
            <person name="Hug L.A."/>
            <person name="Sharon I."/>
            <person name="Castelle C.J."/>
            <person name="Probst A.J."/>
            <person name="Thomas B.C."/>
            <person name="Singh A."/>
            <person name="Wilkins M.J."/>
            <person name="Karaoz U."/>
            <person name="Brodie E.L."/>
            <person name="Williams K.H."/>
            <person name="Hubbard S.S."/>
            <person name="Banfield J.F."/>
        </authorList>
    </citation>
    <scope>NUCLEOTIDE SEQUENCE [LARGE SCALE GENOMIC DNA]</scope>
</reference>
<dbReference type="EC" id="2.7.8.7" evidence="10"/>
<dbReference type="STRING" id="1817756.A2140_07045"/>
<dbReference type="GO" id="GO:0000287">
    <property type="term" value="F:magnesium ion binding"/>
    <property type="evidence" value="ECO:0007669"/>
    <property type="project" value="UniProtKB-UniRule"/>
</dbReference>
<evidence type="ECO:0000259" key="11">
    <source>
        <dbReference type="Pfam" id="PF01648"/>
    </source>
</evidence>
<dbReference type="AlphaFoldDB" id="A0A1F6T4Q3"/>
<dbReference type="Gene3D" id="3.90.470.20">
    <property type="entry name" value="4'-phosphopantetheinyl transferase domain"/>
    <property type="match status" value="1"/>
</dbReference>
<evidence type="ECO:0000313" key="12">
    <source>
        <dbReference type="EMBL" id="OGI40118.1"/>
    </source>
</evidence>
<dbReference type="GO" id="GO:0005737">
    <property type="term" value="C:cytoplasm"/>
    <property type="evidence" value="ECO:0007669"/>
    <property type="project" value="UniProtKB-SubCell"/>
</dbReference>
<evidence type="ECO:0000256" key="1">
    <source>
        <dbReference type="ARBA" id="ARBA00022516"/>
    </source>
</evidence>
<sequence>MIFGIGTDIVRVGRMEQDLQRFGERFAERILTADEFEEFRLNAKPAHFLARRFAAKEAAAKAMGTGFANGLSWRHIGVGHDAAGKPVLEFSGEAESFMQRHGITIAHISLADEEDHAVAFVTLEKPA</sequence>
<dbReference type="GO" id="GO:0006633">
    <property type="term" value="P:fatty acid biosynthetic process"/>
    <property type="evidence" value="ECO:0007669"/>
    <property type="project" value="UniProtKB-UniRule"/>
</dbReference>
<comment type="cofactor">
    <cofactor evidence="10">
        <name>Mg(2+)</name>
        <dbReference type="ChEBI" id="CHEBI:18420"/>
    </cofactor>
</comment>
<dbReference type="GO" id="GO:0008897">
    <property type="term" value="F:holo-[acyl-carrier-protein] synthase activity"/>
    <property type="evidence" value="ECO:0007669"/>
    <property type="project" value="UniProtKB-UniRule"/>
</dbReference>
<evidence type="ECO:0000256" key="2">
    <source>
        <dbReference type="ARBA" id="ARBA00022679"/>
    </source>
</evidence>
<evidence type="ECO:0000256" key="5">
    <source>
        <dbReference type="ARBA" id="ARBA00022842"/>
    </source>
</evidence>
<dbReference type="Pfam" id="PF01648">
    <property type="entry name" value="ACPS"/>
    <property type="match status" value="1"/>
</dbReference>
<dbReference type="Proteomes" id="UP000178379">
    <property type="component" value="Unassembled WGS sequence"/>
</dbReference>
<feature type="binding site" evidence="10">
    <location>
        <position position="57"/>
    </location>
    <ligand>
        <name>Mg(2+)</name>
        <dbReference type="ChEBI" id="CHEBI:18420"/>
    </ligand>
</feature>
<accession>A0A1F6T4Q3</accession>
<feature type="binding site" evidence="10">
    <location>
        <position position="8"/>
    </location>
    <ligand>
        <name>Mg(2+)</name>
        <dbReference type="ChEBI" id="CHEBI:18420"/>
    </ligand>
</feature>
<proteinExistence type="inferred from homology"/>
<comment type="subcellular location">
    <subcellularLocation>
        <location evidence="10">Cytoplasm</location>
    </subcellularLocation>
</comment>
<dbReference type="InterPro" id="IPR004568">
    <property type="entry name" value="Ppantetheine-prot_Trfase_dom"/>
</dbReference>
<evidence type="ECO:0000256" key="9">
    <source>
        <dbReference type="ARBA" id="ARBA00054726"/>
    </source>
</evidence>
<keyword evidence="6 10" id="KW-0443">Lipid metabolism</keyword>
<dbReference type="EMBL" id="MFSQ01000064">
    <property type="protein sequence ID" value="OGI40118.1"/>
    <property type="molecule type" value="Genomic_DNA"/>
</dbReference>
<organism evidence="12 13">
    <name type="scientific">Candidatus Muproteobacteria bacterium RBG_16_62_13</name>
    <dbReference type="NCBI Taxonomy" id="1817756"/>
    <lineage>
        <taxon>Bacteria</taxon>
        <taxon>Pseudomonadati</taxon>
        <taxon>Pseudomonadota</taxon>
        <taxon>Candidatus Muproteobacteria</taxon>
    </lineage>
</organism>
<dbReference type="InterPro" id="IPR002582">
    <property type="entry name" value="ACPS"/>
</dbReference>
<dbReference type="NCBIfam" id="TIGR00516">
    <property type="entry name" value="acpS"/>
    <property type="match status" value="1"/>
</dbReference>
<keyword evidence="10" id="KW-0963">Cytoplasm</keyword>
<evidence type="ECO:0000256" key="10">
    <source>
        <dbReference type="HAMAP-Rule" id="MF_00101"/>
    </source>
</evidence>
<dbReference type="NCBIfam" id="TIGR00556">
    <property type="entry name" value="pantethn_trn"/>
    <property type="match status" value="1"/>
</dbReference>
<feature type="domain" description="4'-phosphopantetheinyl transferase" evidence="11">
    <location>
        <begin position="4"/>
        <end position="120"/>
    </location>
</feature>
<keyword evidence="4 10" id="KW-0276">Fatty acid metabolism</keyword>
<comment type="caution">
    <text evidence="12">The sequence shown here is derived from an EMBL/GenBank/DDBJ whole genome shotgun (WGS) entry which is preliminary data.</text>
</comment>
<evidence type="ECO:0000313" key="13">
    <source>
        <dbReference type="Proteomes" id="UP000178379"/>
    </source>
</evidence>
<protein>
    <recommendedName>
        <fullName evidence="10">Holo-[acyl-carrier-protein] synthase</fullName>
        <shortName evidence="10">Holo-ACP synthase</shortName>
        <ecNumber evidence="10">2.7.8.7</ecNumber>
    </recommendedName>
    <alternativeName>
        <fullName evidence="10">4'-phosphopantetheinyl transferase AcpS</fullName>
    </alternativeName>
</protein>
<evidence type="ECO:0000256" key="4">
    <source>
        <dbReference type="ARBA" id="ARBA00022832"/>
    </source>
</evidence>
<dbReference type="SUPFAM" id="SSF56214">
    <property type="entry name" value="4'-phosphopantetheinyl transferase"/>
    <property type="match status" value="1"/>
</dbReference>
<evidence type="ECO:0000256" key="3">
    <source>
        <dbReference type="ARBA" id="ARBA00022723"/>
    </source>
</evidence>
<comment type="function">
    <text evidence="10">Transfers the 4'-phosphopantetheine moiety from coenzyme A to a Ser of acyl-carrier-protein.</text>
</comment>